<sequence length="178" mass="20464">MKTIQKVKYIDDKNDGVIITFDDGSKVQIPTQKYRYEYTDLLKNWLDENSNKIEPWKTLKELEDEAYQNEKQQAKRDKEKELNSLVIDYNTVLYDANGEALGNMSTVISIANATFNKAISIGIDGTVMSLENAYNYVYKEQTVNWKGADNKAHTVQIESLVEASQKAMIKKAEILFKY</sequence>
<organism evidence="1 2">
    <name type="scientific">Malaciobacter mytili LMG 24559</name>
    <dbReference type="NCBI Taxonomy" id="1032238"/>
    <lineage>
        <taxon>Bacteria</taxon>
        <taxon>Pseudomonadati</taxon>
        <taxon>Campylobacterota</taxon>
        <taxon>Epsilonproteobacteria</taxon>
        <taxon>Campylobacterales</taxon>
        <taxon>Arcobacteraceae</taxon>
        <taxon>Malaciobacter</taxon>
    </lineage>
</organism>
<evidence type="ECO:0008006" key="3">
    <source>
        <dbReference type="Google" id="ProtNLM"/>
    </source>
</evidence>
<proteinExistence type="predicted"/>
<keyword evidence="2" id="KW-1185">Reference proteome</keyword>
<evidence type="ECO:0000313" key="2">
    <source>
        <dbReference type="Proteomes" id="UP000290092"/>
    </source>
</evidence>
<accession>A0AAX2AI65</accession>
<gene>
    <name evidence="1" type="ORF">CP985_05595</name>
</gene>
<comment type="caution">
    <text evidence="1">The sequence shown here is derived from an EMBL/GenBank/DDBJ whole genome shotgun (WGS) entry which is preliminary data.</text>
</comment>
<name>A0AAX2AI65_9BACT</name>
<dbReference type="EMBL" id="NXID01000016">
    <property type="protein sequence ID" value="RXK16047.1"/>
    <property type="molecule type" value="Genomic_DNA"/>
</dbReference>
<protein>
    <recommendedName>
        <fullName evidence="3">DUF4376 domain-containing protein</fullName>
    </recommendedName>
</protein>
<reference evidence="1 2" key="1">
    <citation type="submission" date="2017-09" db="EMBL/GenBank/DDBJ databases">
        <title>Genomics of the genus Arcobacter.</title>
        <authorList>
            <person name="Perez-Cataluna A."/>
            <person name="Figueras M.J."/>
            <person name="Salas-Masso N."/>
        </authorList>
    </citation>
    <scope>NUCLEOTIDE SEQUENCE [LARGE SCALE GENOMIC DNA]</scope>
    <source>
        <strain evidence="1 2">CECT 7386</strain>
    </source>
</reference>
<dbReference type="AlphaFoldDB" id="A0AAX2AI65"/>
<dbReference type="RefSeq" id="WP_114841252.1">
    <property type="nucleotide sequence ID" value="NZ_CP031219.1"/>
</dbReference>
<dbReference type="Proteomes" id="UP000290092">
    <property type="component" value="Unassembled WGS sequence"/>
</dbReference>
<evidence type="ECO:0000313" key="1">
    <source>
        <dbReference type="EMBL" id="RXK16047.1"/>
    </source>
</evidence>
<dbReference type="KEGG" id="amyt:AMYT_0784"/>